<proteinExistence type="predicted"/>
<organism evidence="3 4">
    <name type="scientific">Amedibacillus dolichus</name>
    <dbReference type="NCBI Taxonomy" id="31971"/>
    <lineage>
        <taxon>Bacteria</taxon>
        <taxon>Bacillati</taxon>
        <taxon>Bacillota</taxon>
        <taxon>Erysipelotrichia</taxon>
        <taxon>Erysipelotrichales</taxon>
        <taxon>Erysipelotrichaceae</taxon>
        <taxon>Amedibacillus</taxon>
    </lineage>
</organism>
<gene>
    <name evidence="3" type="ORF">DWZ83_06520</name>
    <name evidence="2" type="ORF">KHZ85_02610</name>
</gene>
<dbReference type="RefSeq" id="WP_004798811.1">
    <property type="nucleotide sequence ID" value="NZ_CABKNA010000005.1"/>
</dbReference>
<keyword evidence="1" id="KW-0472">Membrane</keyword>
<dbReference type="EMBL" id="JAGZMZ010000004">
    <property type="protein sequence ID" value="MBS4883638.1"/>
    <property type="molecule type" value="Genomic_DNA"/>
</dbReference>
<keyword evidence="1" id="KW-0812">Transmembrane</keyword>
<keyword evidence="1" id="KW-1133">Transmembrane helix</keyword>
<protein>
    <submittedName>
        <fullName evidence="3">Uncharacterized protein</fullName>
    </submittedName>
</protein>
<reference evidence="3 4" key="1">
    <citation type="submission" date="2018-08" db="EMBL/GenBank/DDBJ databases">
        <title>A genome reference for cultivated species of the human gut microbiota.</title>
        <authorList>
            <person name="Zou Y."/>
            <person name="Xue W."/>
            <person name="Luo G."/>
        </authorList>
    </citation>
    <scope>NUCLEOTIDE SEQUENCE [LARGE SCALE GENOMIC DNA]</scope>
    <source>
        <strain evidence="3 4">AF35-6BH</strain>
    </source>
</reference>
<dbReference type="Proteomes" id="UP000284868">
    <property type="component" value="Unassembled WGS sequence"/>
</dbReference>
<sequence length="70" mass="8223">MNHSISLHSFHLAMKHFLTSRLFSMELYFRKHETLFILSSFIILPMISLFLLFIIVSVLMLPIACILELL</sequence>
<evidence type="ECO:0000313" key="4">
    <source>
        <dbReference type="Proteomes" id="UP000284868"/>
    </source>
</evidence>
<name>A0A415PBM5_9FIRM</name>
<dbReference type="EMBL" id="QRPK01000030">
    <property type="protein sequence ID" value="RHM10130.1"/>
    <property type="molecule type" value="Genomic_DNA"/>
</dbReference>
<keyword evidence="4" id="KW-1185">Reference proteome</keyword>
<feature type="transmembrane region" description="Helical" evidence="1">
    <location>
        <begin position="35"/>
        <end position="67"/>
    </location>
</feature>
<accession>A0A415PBM5</accession>
<evidence type="ECO:0000313" key="3">
    <source>
        <dbReference type="EMBL" id="RHM10130.1"/>
    </source>
</evidence>
<evidence type="ECO:0000313" key="2">
    <source>
        <dbReference type="EMBL" id="MBS4883638.1"/>
    </source>
</evidence>
<dbReference type="Proteomes" id="UP000753219">
    <property type="component" value="Unassembled WGS sequence"/>
</dbReference>
<evidence type="ECO:0000256" key="1">
    <source>
        <dbReference type="SAM" id="Phobius"/>
    </source>
</evidence>
<comment type="caution">
    <text evidence="3">The sequence shown here is derived from an EMBL/GenBank/DDBJ whole genome shotgun (WGS) entry which is preliminary data.</text>
</comment>
<dbReference type="GeneID" id="92793124"/>
<dbReference type="AlphaFoldDB" id="A0A415PBM5"/>
<reference evidence="2" key="2">
    <citation type="submission" date="2021-02" db="EMBL/GenBank/DDBJ databases">
        <title>Infant gut strain persistence is associated with maternal origin, phylogeny, and functional potential including surface adhesion and iron acquisition.</title>
        <authorList>
            <person name="Lou Y.C."/>
        </authorList>
    </citation>
    <scope>NUCLEOTIDE SEQUENCE</scope>
    <source>
        <strain evidence="2">L3_108_103G1_dasL3_108_103G1_concoct_2</strain>
    </source>
</reference>